<dbReference type="EMBL" id="LT598477">
    <property type="protein sequence ID" value="SCU96904.1"/>
    <property type="molecule type" value="Genomic_DNA"/>
</dbReference>
<feature type="domain" description="Nucleoporin POM152 ninth Ig-like" evidence="6">
    <location>
        <begin position="1103"/>
        <end position="1175"/>
    </location>
</feature>
<evidence type="ECO:0000313" key="8">
    <source>
        <dbReference type="Proteomes" id="UP000191144"/>
    </source>
</evidence>
<dbReference type="InterPro" id="IPR056544">
    <property type="entry name" value="Ig_POM152"/>
</dbReference>
<dbReference type="GO" id="GO:0006999">
    <property type="term" value="P:nuclear pore organization"/>
    <property type="evidence" value="ECO:0007669"/>
    <property type="project" value="TreeGrafter"/>
</dbReference>
<evidence type="ECO:0000259" key="2">
    <source>
        <dbReference type="Pfam" id="PF23664"/>
    </source>
</evidence>
<evidence type="ECO:0000259" key="3">
    <source>
        <dbReference type="Pfam" id="PF24097"/>
    </source>
</evidence>
<dbReference type="GO" id="GO:0017056">
    <property type="term" value="F:structural constituent of nuclear pore"/>
    <property type="evidence" value="ECO:0007669"/>
    <property type="project" value="InterPro"/>
</dbReference>
<reference evidence="8" key="1">
    <citation type="submission" date="2016-03" db="EMBL/GenBank/DDBJ databases">
        <authorList>
            <person name="Devillers Hugo."/>
        </authorList>
    </citation>
    <scope>NUCLEOTIDE SEQUENCE [LARGE SCALE GENOMIC DNA]</scope>
</reference>
<feature type="compositionally biased region" description="Basic and acidic residues" evidence="1">
    <location>
        <begin position="1"/>
        <end position="26"/>
    </location>
</feature>
<gene>
    <name evidence="7" type="ORF">LAME_0F17832G</name>
</gene>
<dbReference type="OrthoDB" id="5529162at2759"/>
<name>A0A1G4K087_9SACH</name>
<keyword evidence="8" id="KW-1185">Reference proteome</keyword>
<feature type="domain" description="Nucleoporin POM152 immunoglobulin-like" evidence="2">
    <location>
        <begin position="907"/>
        <end position="988"/>
    </location>
</feature>
<dbReference type="GO" id="GO:0070762">
    <property type="term" value="C:nuclear pore transmembrane ring"/>
    <property type="evidence" value="ECO:0007669"/>
    <property type="project" value="TreeGrafter"/>
</dbReference>
<protein>
    <submittedName>
        <fullName evidence="7">LAME_0F17832g1_1</fullName>
    </submittedName>
</protein>
<dbReference type="InterPro" id="IPR056542">
    <property type="entry name" value="Ig-like_POM152_1st"/>
</dbReference>
<evidence type="ECO:0000313" key="7">
    <source>
        <dbReference type="EMBL" id="SCU96904.1"/>
    </source>
</evidence>
<dbReference type="Pfam" id="PF24097">
    <property type="entry name" value="TMD_POM152"/>
    <property type="match status" value="1"/>
</dbReference>
<feature type="region of interest" description="Disordered" evidence="1">
    <location>
        <begin position="1"/>
        <end position="49"/>
    </location>
</feature>
<evidence type="ECO:0000259" key="5">
    <source>
        <dbReference type="Pfam" id="PF24519"/>
    </source>
</evidence>
<dbReference type="Pfam" id="PF24519">
    <property type="entry name" value="Ig-like_Pom152_1"/>
    <property type="match status" value="1"/>
</dbReference>
<feature type="domain" description="Nucleoporin POM152 first Ig-like" evidence="5">
    <location>
        <begin position="220"/>
        <end position="335"/>
    </location>
</feature>
<dbReference type="Pfam" id="PF23664">
    <property type="entry name" value="Ig_Pom152"/>
    <property type="match status" value="2"/>
</dbReference>
<dbReference type="InterPro" id="IPR056540">
    <property type="entry name" value="TMD_POM152"/>
</dbReference>
<dbReference type="InterPro" id="IPR056543">
    <property type="entry name" value="Ig-like_POM152_9th"/>
</dbReference>
<feature type="domain" description="Nucleoporin POM152 immunoglobulin-like" evidence="2">
    <location>
        <begin position="569"/>
        <end position="676"/>
    </location>
</feature>
<dbReference type="PANTHER" id="PTHR28206:SF1">
    <property type="entry name" value="NUCLEOPORIN POM152"/>
    <property type="match status" value="1"/>
</dbReference>
<evidence type="ECO:0000259" key="6">
    <source>
        <dbReference type="Pfam" id="PF24527"/>
    </source>
</evidence>
<feature type="domain" description="Nucleoporin POM152 Ig-like" evidence="4">
    <location>
        <begin position="510"/>
        <end position="563"/>
    </location>
</feature>
<dbReference type="GO" id="GO:0006606">
    <property type="term" value="P:protein import into nucleus"/>
    <property type="evidence" value="ECO:0007669"/>
    <property type="project" value="TreeGrafter"/>
</dbReference>
<proteinExistence type="predicted"/>
<evidence type="ECO:0000259" key="4">
    <source>
        <dbReference type="Pfam" id="PF24312"/>
    </source>
</evidence>
<dbReference type="Pfam" id="PF24527">
    <property type="entry name" value="Ig-like_Pom152_9"/>
    <property type="match status" value="1"/>
</dbReference>
<dbReference type="InterPro" id="IPR056541">
    <property type="entry name" value="Ig-like_POM152"/>
</dbReference>
<evidence type="ECO:0000256" key="1">
    <source>
        <dbReference type="SAM" id="MobiDB-lite"/>
    </source>
</evidence>
<dbReference type="PANTHER" id="PTHR28206">
    <property type="entry name" value="NUCLEOPORIN POM152"/>
    <property type="match status" value="1"/>
</dbReference>
<dbReference type="InterPro" id="IPR037701">
    <property type="entry name" value="Pom152"/>
</dbReference>
<organism evidence="7 8">
    <name type="scientific">Lachancea meyersii CBS 8951</name>
    <dbReference type="NCBI Taxonomy" id="1266667"/>
    <lineage>
        <taxon>Eukaryota</taxon>
        <taxon>Fungi</taxon>
        <taxon>Dikarya</taxon>
        <taxon>Ascomycota</taxon>
        <taxon>Saccharomycotina</taxon>
        <taxon>Saccharomycetes</taxon>
        <taxon>Saccharomycetales</taxon>
        <taxon>Saccharomycetaceae</taxon>
        <taxon>Lachancea</taxon>
    </lineage>
</organism>
<dbReference type="Proteomes" id="UP000191144">
    <property type="component" value="Chromosome F"/>
</dbReference>
<feature type="domain" description="Nucleoporin POM152 N-terminal transmembrane" evidence="3">
    <location>
        <begin position="76"/>
        <end position="167"/>
    </location>
</feature>
<accession>A0A1G4K087</accession>
<sequence>MDPRDRFGERKTTCTDLRRKRPDFGLREWPQPRNKNRYDSTSRGSKENTEAFDVGGISENVVADEDLPLFSTGVLDIPSQRALVAAIFAIIQTYKLYDLILLKTGLPVSGVLLTSSRFNFIAKYVVIDSLFLYFLPNLKIPKLTFRPFTVFLQILIATAVTVFLSNEQSFPFLTVLISAWSKFNTKQLSLTGGSVNQHKVVDPTSHFKGALTIKILPENTAMLNPFYDSFCLSMSGVNVEDLHIPLRINSTSEIEFLQLEYRDLESSQSQLLNFTKKQLVEVPQSHSFFRKDRASHHSSIRYFAVPVEKTGFYQVKEIVDSKKFKLRLFKSQVIVPHCPWGVIAGLGDSNRCIGDTSKVSIEAHGVPPLKLEYRRSLDGESSRFVDTNLLPERFKSPLTSNQKILSSEALANLEWAKSYPVAISLESTLKDDGAYSYTLEKVTDGLGNKMDFSSMSQDLLQKYGVSYSFEVHNLPKATLDSKFDHNSPTKRSLVVNFESVRNWEQGCPYKAVLKVSNDKEQVSTLEYDLNKSTTEILVESPGTYSLESVSSRFCSGIVIDKSSILVTKPIPPSLKVKSTPILDQCVGQVGLNFDLTFTGVPPFYYRTKIYKIEGKDRTLHDTKKFTSQGTRNQFRYSPTTEGNYEIVFDQISNALFTKAIHLAPSNDFTFTTSMRVKPDASIAAKYATQLCLNSRSKIPVTFKGEAPFTLEYDILETSTNKRSTYFLKDINSYAFEVETPNFDVGGDYILSLVSVKDTSGCEVGISSADARIEVRRDIPSAEFNSFEHNNQVLMKEGSVAELPMSLSGIAPFTVTYQHVSKAGQVMGTFETKFLSTYKATLKVDNEGIYKLLSVKDRSCSGKVGSNHEFEVSFLSKPSFTVVENSKLQQSQDGVLKKTSVCENYEETVDLVLKGSPPFVVSYDLTSPSNQITSKSIHVATKYATIKLPNDRAGRYTLTIKGVSDSHYSEKDLVKIGFVSPDVVIKQDVNPQPSVLFSEPGKTFRTCSADIDHTAGLEKIGLQVKAGQVPLEVSFSIYHESTSKTDHITIKNVTKSAFDHAKLFKGLNLGNHIVTIGEVIDANGCASEDKSGRNHVVISITDVPRISLLEPNMDFCVGDYVSYQLGGMAPFTIKYEFNGVSLKSKERTSQFVRLASEAGKISISSLQDSASQCVVNFMKPGMERQFEELSLEVHPIPSVTVSRGDYIVEDIHEGDQAEIIFSFEGTPPFSLTYVRTEEADDKRGKRRPQIVETHKVEDIYAYEYRTFTSLQGRYEAVAISDAYCSAKNNAYFT</sequence>
<feature type="compositionally biased region" description="Basic and acidic residues" evidence="1">
    <location>
        <begin position="36"/>
        <end position="49"/>
    </location>
</feature>
<feature type="domain" description="Nucleoporin POM152 Ig-like" evidence="4">
    <location>
        <begin position="779"/>
        <end position="866"/>
    </location>
</feature>
<dbReference type="Pfam" id="PF24312">
    <property type="entry name" value="Ig-like_POM152"/>
    <property type="match status" value="2"/>
</dbReference>